<proteinExistence type="inferred from homology"/>
<keyword evidence="7" id="KW-0819">tRNA processing</keyword>
<evidence type="ECO:0000313" key="10">
    <source>
        <dbReference type="EMBL" id="WFD34802.1"/>
    </source>
</evidence>
<dbReference type="AlphaFoldDB" id="A0AAF0EUF4"/>
<dbReference type="GO" id="GO:0000049">
    <property type="term" value="F:tRNA binding"/>
    <property type="evidence" value="ECO:0007669"/>
    <property type="project" value="TreeGrafter"/>
</dbReference>
<dbReference type="InterPro" id="IPR019519">
    <property type="entry name" value="Elp5"/>
</dbReference>
<dbReference type="Pfam" id="PF10483">
    <property type="entry name" value="Elong_Iki1"/>
    <property type="match status" value="1"/>
</dbReference>
<keyword evidence="11" id="KW-1185">Reference proteome</keyword>
<dbReference type="PANTHER" id="PTHR15641:SF1">
    <property type="entry name" value="ELONGATOR COMPLEX PROTEIN 5"/>
    <property type="match status" value="1"/>
</dbReference>
<feature type="region of interest" description="Disordered" evidence="9">
    <location>
        <begin position="343"/>
        <end position="399"/>
    </location>
</feature>
<protein>
    <recommendedName>
        <fullName evidence="5">Elongator complex protein 5</fullName>
    </recommendedName>
</protein>
<evidence type="ECO:0000256" key="4">
    <source>
        <dbReference type="ARBA" id="ARBA00009567"/>
    </source>
</evidence>
<feature type="compositionally biased region" description="Polar residues" evidence="9">
    <location>
        <begin position="362"/>
        <end position="376"/>
    </location>
</feature>
<evidence type="ECO:0000256" key="9">
    <source>
        <dbReference type="SAM" id="MobiDB-lite"/>
    </source>
</evidence>
<keyword evidence="8" id="KW-0539">Nucleus</keyword>
<gene>
    <name evidence="10" type="ORF">MCUN1_001646</name>
</gene>
<accession>A0AAF0EUF4</accession>
<evidence type="ECO:0000256" key="1">
    <source>
        <dbReference type="ARBA" id="ARBA00004123"/>
    </source>
</evidence>
<feature type="compositionally biased region" description="Acidic residues" evidence="9">
    <location>
        <begin position="382"/>
        <end position="399"/>
    </location>
</feature>
<dbReference type="InterPro" id="IPR027417">
    <property type="entry name" value="P-loop_NTPase"/>
</dbReference>
<evidence type="ECO:0000256" key="7">
    <source>
        <dbReference type="ARBA" id="ARBA00022694"/>
    </source>
</evidence>
<evidence type="ECO:0000256" key="6">
    <source>
        <dbReference type="ARBA" id="ARBA00022490"/>
    </source>
</evidence>
<keyword evidence="6" id="KW-0963">Cytoplasm</keyword>
<evidence type="ECO:0000256" key="3">
    <source>
        <dbReference type="ARBA" id="ARBA00005043"/>
    </source>
</evidence>
<evidence type="ECO:0000256" key="5">
    <source>
        <dbReference type="ARBA" id="ARBA00020264"/>
    </source>
</evidence>
<comment type="similarity">
    <text evidence="4">Belongs to the ELP5 family.</text>
</comment>
<dbReference type="Proteomes" id="UP001219933">
    <property type="component" value="Chromosome 2"/>
</dbReference>
<sequence>MACLAASLLDHASTSAGRSRSPPNAELVLIEDSAVQSACLLLREIVRRGHLRSHTVITVAALRDAAVYGGLQSHSIDIHNAAAPFDAVEISAVVDRICSLVATQAHSARLTVLIDSLTAFLTSTGASDSAAYAALARISRALPPHSRLIIGTHIEKTEPLIAALKSPLFWSGVDESSTTLSVRVHHPAILQHLLQTYAVAPPRSSQAVHDAAAREHGVEPSTAEESDTPAARFANVLHTVGSRGPLGTKDAVGWWHSVDAHMHAADACSPSRAVIPIDDVLTGRASPGILEIHAALPGGKHADEISAYAVHRNLCLVAFGAAATVQDSDAHAELVKNLPFSLNETQGQKERREQVPLPFAPQTETGGSMRGSTGKSTIFFEPESDDDEDDEDPDDDLDL</sequence>
<dbReference type="EMBL" id="CP119878">
    <property type="protein sequence ID" value="WFD34802.1"/>
    <property type="molecule type" value="Genomic_DNA"/>
</dbReference>
<dbReference type="PANTHER" id="PTHR15641">
    <property type="entry name" value="ELONGATOR COMPLEX PROTEIN 5"/>
    <property type="match status" value="1"/>
</dbReference>
<evidence type="ECO:0000313" key="11">
    <source>
        <dbReference type="Proteomes" id="UP001219933"/>
    </source>
</evidence>
<dbReference type="GO" id="GO:0002098">
    <property type="term" value="P:tRNA wobble uridine modification"/>
    <property type="evidence" value="ECO:0007669"/>
    <property type="project" value="InterPro"/>
</dbReference>
<organism evidence="10 11">
    <name type="scientific">Malassezia cuniculi</name>
    <dbReference type="NCBI Taxonomy" id="948313"/>
    <lineage>
        <taxon>Eukaryota</taxon>
        <taxon>Fungi</taxon>
        <taxon>Dikarya</taxon>
        <taxon>Basidiomycota</taxon>
        <taxon>Ustilaginomycotina</taxon>
        <taxon>Malasseziomycetes</taxon>
        <taxon>Malasseziales</taxon>
        <taxon>Malasseziaceae</taxon>
        <taxon>Malassezia</taxon>
    </lineage>
</organism>
<comment type="pathway">
    <text evidence="3">tRNA modification; 5-methoxycarbonylmethyl-2-thiouridine-tRNA biosynthesis.</text>
</comment>
<evidence type="ECO:0000256" key="8">
    <source>
        <dbReference type="ARBA" id="ARBA00023242"/>
    </source>
</evidence>
<comment type="subcellular location">
    <subcellularLocation>
        <location evidence="2">Cytoplasm</location>
    </subcellularLocation>
    <subcellularLocation>
        <location evidence="1">Nucleus</location>
    </subcellularLocation>
</comment>
<reference evidence="10" key="1">
    <citation type="submission" date="2023-03" db="EMBL/GenBank/DDBJ databases">
        <title>Mating type loci evolution in Malassezia.</title>
        <authorList>
            <person name="Coelho M.A."/>
        </authorList>
    </citation>
    <scope>NUCLEOTIDE SEQUENCE</scope>
    <source>
        <strain evidence="10">CBS 11721</strain>
    </source>
</reference>
<dbReference type="Gene3D" id="3.40.50.300">
    <property type="entry name" value="P-loop containing nucleotide triphosphate hydrolases"/>
    <property type="match status" value="1"/>
</dbReference>
<dbReference type="GO" id="GO:0005634">
    <property type="term" value="C:nucleus"/>
    <property type="evidence" value="ECO:0007669"/>
    <property type="project" value="UniProtKB-SubCell"/>
</dbReference>
<name>A0AAF0EUF4_9BASI</name>
<dbReference type="GO" id="GO:0033588">
    <property type="term" value="C:elongator holoenzyme complex"/>
    <property type="evidence" value="ECO:0007669"/>
    <property type="project" value="InterPro"/>
</dbReference>
<dbReference type="GO" id="GO:0005829">
    <property type="term" value="C:cytosol"/>
    <property type="evidence" value="ECO:0007669"/>
    <property type="project" value="TreeGrafter"/>
</dbReference>
<evidence type="ECO:0000256" key="2">
    <source>
        <dbReference type="ARBA" id="ARBA00004496"/>
    </source>
</evidence>